<reference evidence="2 5" key="1">
    <citation type="submission" date="2021-01" db="EMBL/GenBank/DDBJ databases">
        <title>Sequencing the genomes of 1000 actinobacteria strains.</title>
        <authorList>
            <person name="Klenk H.-P."/>
        </authorList>
    </citation>
    <scope>NUCLEOTIDE SEQUENCE [LARGE SCALE GENOMIC DNA]</scope>
    <source>
        <strain evidence="2 5">DSM 44581</strain>
    </source>
</reference>
<dbReference type="EMBL" id="JAFBCL010000001">
    <property type="protein sequence ID" value="MBM7814652.1"/>
    <property type="molecule type" value="Genomic_DNA"/>
</dbReference>
<evidence type="ECO:0000313" key="2">
    <source>
        <dbReference type="EMBL" id="MBM7814652.1"/>
    </source>
</evidence>
<protein>
    <submittedName>
        <fullName evidence="3">Uncharacterized protein</fullName>
    </submittedName>
</protein>
<evidence type="ECO:0000313" key="5">
    <source>
        <dbReference type="Proteomes" id="UP001195724"/>
    </source>
</evidence>
<keyword evidence="1" id="KW-0812">Transmembrane</keyword>
<dbReference type="RefSeq" id="WP_204845272.1">
    <property type="nucleotide sequence ID" value="NZ_JAFBCL010000001.1"/>
</dbReference>
<sequence length="145" mass="16132">MHQYWRPGWPRHRIAQAVVAVAVAVGVSLPWDRHSFTARVAANEWCWLVLCAAAFGCGSIVHHLSAKRVLTAMAAVSLVLFSLLSGPAWWTVAGWVLVLWLSIACPREHRLDEIIAPDHGTVRPTAAELMAHWRGKREPGSERRS</sequence>
<evidence type="ECO:0000313" key="3">
    <source>
        <dbReference type="EMBL" id="QTR02944.1"/>
    </source>
</evidence>
<dbReference type="Proteomes" id="UP001195724">
    <property type="component" value="Unassembled WGS sequence"/>
</dbReference>
<proteinExistence type="predicted"/>
<dbReference type="EMBL" id="CP072788">
    <property type="protein sequence ID" value="QTR02944.1"/>
    <property type="molecule type" value="Genomic_DNA"/>
</dbReference>
<feature type="transmembrane region" description="Helical" evidence="1">
    <location>
        <begin position="70"/>
        <end position="101"/>
    </location>
</feature>
<reference evidence="3" key="2">
    <citation type="submission" date="2021-04" db="EMBL/GenBank/DDBJ databases">
        <title>Saccharothrix algeriensis WGS.</title>
        <authorList>
            <person name="Stuskova K."/>
            <person name="Hakalova E."/>
            <person name="Tebbal A.B."/>
            <person name="Eichmeier A."/>
        </authorList>
    </citation>
    <scope>NUCLEOTIDE SEQUENCE</scope>
    <source>
        <strain evidence="3">NRRL B-24137</strain>
    </source>
</reference>
<name>A0A8T8HYX1_9PSEU</name>
<dbReference type="Proteomes" id="UP000671828">
    <property type="component" value="Chromosome"/>
</dbReference>
<organism evidence="3 4">
    <name type="scientific">Saccharothrix algeriensis</name>
    <dbReference type="NCBI Taxonomy" id="173560"/>
    <lineage>
        <taxon>Bacteria</taxon>
        <taxon>Bacillati</taxon>
        <taxon>Actinomycetota</taxon>
        <taxon>Actinomycetes</taxon>
        <taxon>Pseudonocardiales</taxon>
        <taxon>Pseudonocardiaceae</taxon>
        <taxon>Saccharothrix</taxon>
    </lineage>
</organism>
<evidence type="ECO:0000256" key="1">
    <source>
        <dbReference type="SAM" id="Phobius"/>
    </source>
</evidence>
<keyword evidence="1" id="KW-0472">Membrane</keyword>
<feature type="transmembrane region" description="Helical" evidence="1">
    <location>
        <begin position="45"/>
        <end position="64"/>
    </location>
</feature>
<keyword evidence="1" id="KW-1133">Transmembrane helix</keyword>
<gene>
    <name evidence="3" type="ORF">J7S33_28735</name>
    <name evidence="2" type="ORF">JOE68_005517</name>
</gene>
<feature type="transmembrane region" description="Helical" evidence="1">
    <location>
        <begin position="14"/>
        <end position="33"/>
    </location>
</feature>
<dbReference type="AlphaFoldDB" id="A0A8T8HYX1"/>
<evidence type="ECO:0000313" key="4">
    <source>
        <dbReference type="Proteomes" id="UP000671828"/>
    </source>
</evidence>
<keyword evidence="5" id="KW-1185">Reference proteome</keyword>
<accession>A0A8T8HYX1</accession>